<keyword evidence="2" id="KW-0378">Hydrolase</keyword>
<protein>
    <recommendedName>
        <fullName evidence="3">Peptidase M20 dimerisation domain-containing protein</fullName>
    </recommendedName>
</protein>
<dbReference type="RefSeq" id="WP_059054747.1">
    <property type="nucleotide sequence ID" value="NZ_LOJF01000009.1"/>
</dbReference>
<dbReference type="InterPro" id="IPR011650">
    <property type="entry name" value="Peptidase_M20_dimer"/>
</dbReference>
<dbReference type="SUPFAM" id="SSF55031">
    <property type="entry name" value="Bacterial exopeptidase dimerisation domain"/>
    <property type="match status" value="1"/>
</dbReference>
<dbReference type="PANTHER" id="PTHR43808">
    <property type="entry name" value="ACETYLORNITHINE DEACETYLASE"/>
    <property type="match status" value="1"/>
</dbReference>
<dbReference type="Gene3D" id="3.40.630.10">
    <property type="entry name" value="Zn peptidases"/>
    <property type="match status" value="1"/>
</dbReference>
<accession>A0A100YVS7</accession>
<dbReference type="Gene3D" id="3.30.70.360">
    <property type="match status" value="1"/>
</dbReference>
<sequence length="383" mass="41733">MNPRETCTALEFAQEVHEESLELLRTIGRIGAPTGDEGRRAEFVANWLREQGATDVTVDEARNVVCILGNRSEPGRAVFSAHTDVVFPDTGELPLSEDEENMYAPGIGDDTACLVTLLMATKWFLRHRPKLDTCVVVVANSGEEGLGNLKGTKQLMREATAPVTELTALDAHFPEVVTEAVGSMRYRISVHTQGGHSWKNWGVPNAIERLSRIVCAMYDLPRPTEARTTCNVGLIEGGTTVNSIASEASCLCEFRSTSEACLQEMDEKLRNLVARADARDDMEVRIDVIGRRPATGDVSESAERRLTRRCDDAIQAVLGMRARHVSSSTDANVPLSLGVPAVCVGTIAGGLPHTRDEWIRKASLEQGVAVALLLMMAHVVEDE</sequence>
<dbReference type="InterPro" id="IPR036264">
    <property type="entry name" value="Bact_exopeptidase_dim_dom"/>
</dbReference>
<evidence type="ECO:0000313" key="4">
    <source>
        <dbReference type="EMBL" id="KUH58598.1"/>
    </source>
</evidence>
<dbReference type="Proteomes" id="UP000054078">
    <property type="component" value="Unassembled WGS sequence"/>
</dbReference>
<evidence type="ECO:0000256" key="2">
    <source>
        <dbReference type="ARBA" id="ARBA00022801"/>
    </source>
</evidence>
<dbReference type="InterPro" id="IPR050072">
    <property type="entry name" value="Peptidase_M20A"/>
</dbReference>
<dbReference type="Pfam" id="PF01546">
    <property type="entry name" value="Peptidase_M20"/>
    <property type="match status" value="1"/>
</dbReference>
<dbReference type="GO" id="GO:0046872">
    <property type="term" value="F:metal ion binding"/>
    <property type="evidence" value="ECO:0007669"/>
    <property type="project" value="UniProtKB-KW"/>
</dbReference>
<name>A0A100YVS7_TRASO</name>
<proteinExistence type="predicted"/>
<evidence type="ECO:0000259" key="3">
    <source>
        <dbReference type="Pfam" id="PF07687"/>
    </source>
</evidence>
<keyword evidence="5" id="KW-1185">Reference proteome</keyword>
<dbReference type="Pfam" id="PF07687">
    <property type="entry name" value="M20_dimer"/>
    <property type="match status" value="1"/>
</dbReference>
<evidence type="ECO:0000256" key="1">
    <source>
        <dbReference type="ARBA" id="ARBA00022723"/>
    </source>
</evidence>
<dbReference type="OrthoDB" id="9783294at2"/>
<reference evidence="4 5" key="1">
    <citation type="submission" date="2015-12" db="EMBL/GenBank/DDBJ databases">
        <title>Draft Genome Sequence of Olsenella scatoligenes SK9K4T; a Producer of 3-Methylindole- (skatole) and 4-Methylphenol- (p-cresol) Isolated from Pig Feces.</title>
        <authorList>
            <person name="Li X."/>
            <person name="Borg B."/>
            <person name="Canibe N."/>
        </authorList>
    </citation>
    <scope>NUCLEOTIDE SEQUENCE [LARGE SCALE GENOMIC DNA]</scope>
    <source>
        <strain evidence="4 5">SK9K4</strain>
    </source>
</reference>
<dbReference type="GO" id="GO:0016787">
    <property type="term" value="F:hydrolase activity"/>
    <property type="evidence" value="ECO:0007669"/>
    <property type="project" value="UniProtKB-KW"/>
</dbReference>
<dbReference type="AlphaFoldDB" id="A0A100YVS7"/>
<organism evidence="4 5">
    <name type="scientific">Tractidigestivibacter scatoligenes</name>
    <name type="common">Olsenella scatoligenes</name>
    <dbReference type="NCBI Taxonomy" id="1299998"/>
    <lineage>
        <taxon>Bacteria</taxon>
        <taxon>Bacillati</taxon>
        <taxon>Actinomycetota</taxon>
        <taxon>Coriobacteriia</taxon>
        <taxon>Coriobacteriales</taxon>
        <taxon>Atopobiaceae</taxon>
        <taxon>Tractidigestivibacter</taxon>
    </lineage>
</organism>
<dbReference type="EMBL" id="LOJF01000009">
    <property type="protein sequence ID" value="KUH58598.1"/>
    <property type="molecule type" value="Genomic_DNA"/>
</dbReference>
<comment type="caution">
    <text evidence="4">The sequence shown here is derived from an EMBL/GenBank/DDBJ whole genome shotgun (WGS) entry which is preliminary data.</text>
</comment>
<dbReference type="PANTHER" id="PTHR43808:SF17">
    <property type="entry name" value="PEPTIDASE M20"/>
    <property type="match status" value="1"/>
</dbReference>
<dbReference type="InterPro" id="IPR002933">
    <property type="entry name" value="Peptidase_M20"/>
</dbReference>
<gene>
    <name evidence="4" type="ORF">AUL39_06365</name>
</gene>
<feature type="domain" description="Peptidase M20 dimerisation" evidence="3">
    <location>
        <begin position="180"/>
        <end position="278"/>
    </location>
</feature>
<dbReference type="SUPFAM" id="SSF53187">
    <property type="entry name" value="Zn-dependent exopeptidases"/>
    <property type="match status" value="1"/>
</dbReference>
<keyword evidence="1" id="KW-0479">Metal-binding</keyword>
<evidence type="ECO:0000313" key="5">
    <source>
        <dbReference type="Proteomes" id="UP000054078"/>
    </source>
</evidence>
<dbReference type="STRING" id="1299998.AUL39_06365"/>